<proteinExistence type="predicted"/>
<evidence type="ECO:0000256" key="1">
    <source>
        <dbReference type="SAM" id="SignalP"/>
    </source>
</evidence>
<dbReference type="EMBL" id="JABDTM020020237">
    <property type="protein sequence ID" value="KAH0817141.1"/>
    <property type="molecule type" value="Genomic_DNA"/>
</dbReference>
<sequence>MAKLVVFLCALLALSHGKLLTPRDLADEAEEQLDELKNIVQGDILVAHSDLQSLQTAFMTYSDNILKNGAIEIQQEAEAVDGQLTTIKDLAHSAGKDVSSCTNIREEVLGRLPERYIEAMGDCIGTINNEAQRILESSKYIVDVSINKVHELEFQLRQCRGDILCISPLVTEISLSKIRLPQNIKTEVQAAESTLTTLSLKITMAKLVVFLLCALLGVSHSKLIRPRDLADEAQEQLDELQSIVQGDIMVAHDDLETLQTAFLTYSDNILKHGVIEIAQESEAVDRQLTTIKDLAHSAGKDVSSCTDIREEVLERLPNSYIEAMRSCIGTIDNEVHRIVDNSKYIVDISINKVNELEFQLAQCRGDILCISPLVTEISLSKIRLPQNIKTEVQAAESSLTTLSLKITMAKLVVFLLCALLGVSHAKFIRPRDLADEAQEQLDELQSIVQGDIMVAHDDLESLQTDFLTYSDGIVKNGAIEIQQETEAIDLQLSNIKDLAHSYGVDVDSCIDIREEVLDRLPGSYIETMTECIGTVSTEAQRILSDSKYIVDISINKVHDLDFQLRQCRGDLLCISPLVTEISLSKIRLPQNIKTEVQAAESTLTTLKLSTQGCSDDGVAEYASEAGTIIEDIAACVSNAKLVKPRDLIEEVEQELVELSRIIQSEIFVAHNRLQFAKTDFITYDSNVLSTGAIAVQQEAETLVAQLNTIKDLAHAAGQDISSCTNVREEELEDLPGRYIEQMSECIGVVEKEAFGILDDAKYVIDISMNKVHEIEFHLKQCQGDFLCISPLVTEIQLNRVRLPQNMKAEVQAAESTLSTLELSTQACSEDRIAEYTVEGNAILQDITACVDRIIG</sequence>
<comment type="caution">
    <text evidence="2">The sequence shown here is derived from an EMBL/GenBank/DDBJ whole genome shotgun (WGS) entry which is preliminary data.</text>
</comment>
<accession>A0A8J6HL88</accession>
<dbReference type="Proteomes" id="UP000719412">
    <property type="component" value="Unassembled WGS sequence"/>
</dbReference>
<evidence type="ECO:0000313" key="2">
    <source>
        <dbReference type="EMBL" id="KAH0817141.1"/>
    </source>
</evidence>
<evidence type="ECO:0000313" key="3">
    <source>
        <dbReference type="Proteomes" id="UP000719412"/>
    </source>
</evidence>
<gene>
    <name evidence="2" type="ORF">GEV33_005650</name>
</gene>
<protein>
    <submittedName>
        <fullName evidence="2">Uncharacterized protein</fullName>
    </submittedName>
</protein>
<feature type="signal peptide" evidence="1">
    <location>
        <begin position="1"/>
        <end position="17"/>
    </location>
</feature>
<keyword evidence="1" id="KW-0732">Signal</keyword>
<reference evidence="2" key="1">
    <citation type="journal article" date="2020" name="J Insects Food Feed">
        <title>The yellow mealworm (Tenebrio molitor) genome: a resource for the emerging insects as food and feed industry.</title>
        <authorList>
            <person name="Eriksson T."/>
            <person name="Andere A."/>
            <person name="Kelstrup H."/>
            <person name="Emery V."/>
            <person name="Picard C."/>
        </authorList>
    </citation>
    <scope>NUCLEOTIDE SEQUENCE</scope>
    <source>
        <strain evidence="2">Stoneville</strain>
        <tissue evidence="2">Whole head</tissue>
    </source>
</reference>
<organism evidence="2 3">
    <name type="scientific">Tenebrio molitor</name>
    <name type="common">Yellow mealworm beetle</name>
    <dbReference type="NCBI Taxonomy" id="7067"/>
    <lineage>
        <taxon>Eukaryota</taxon>
        <taxon>Metazoa</taxon>
        <taxon>Ecdysozoa</taxon>
        <taxon>Arthropoda</taxon>
        <taxon>Hexapoda</taxon>
        <taxon>Insecta</taxon>
        <taxon>Pterygota</taxon>
        <taxon>Neoptera</taxon>
        <taxon>Endopterygota</taxon>
        <taxon>Coleoptera</taxon>
        <taxon>Polyphaga</taxon>
        <taxon>Cucujiformia</taxon>
        <taxon>Tenebrionidae</taxon>
        <taxon>Tenebrio</taxon>
    </lineage>
</organism>
<feature type="chain" id="PRO_5035159998" evidence="1">
    <location>
        <begin position="18"/>
        <end position="855"/>
    </location>
</feature>
<keyword evidence="3" id="KW-1185">Reference proteome</keyword>
<reference evidence="2" key="2">
    <citation type="submission" date="2021-08" db="EMBL/GenBank/DDBJ databases">
        <authorList>
            <person name="Eriksson T."/>
        </authorList>
    </citation>
    <scope>NUCLEOTIDE SEQUENCE</scope>
    <source>
        <strain evidence="2">Stoneville</strain>
        <tissue evidence="2">Whole head</tissue>
    </source>
</reference>
<dbReference type="AlphaFoldDB" id="A0A8J6HL88"/>
<name>A0A8J6HL88_TENMO</name>